<evidence type="ECO:0000256" key="4">
    <source>
        <dbReference type="ARBA" id="ARBA00023136"/>
    </source>
</evidence>
<sequence>MIEKRLRATYRRPGTPDTRGPLWLLWWLVRSQRVRVLFGALWGTLWMVCLMLPPYLIQRAIDDGVRPGNTGALGLWTAAVLGVGILTAVLGLLRHRTMTLIRLDASLRVVQVIVRHAVRLGVTLRHRLSAGEAVSVGIYDAVLISLALTVTGPGVGAAVAYVLVTVILLTISPLLAVVVLVGVPVLGIAVRPLLARLQVLQGTYRDDQARLASRCGDIVSGLRVLGGIGGKDLFARRYRDASGALQEEGYRVGAVTSWIDALGTGLPVLFLAVVTWLAARLAAGGEITVGQLVAVYGYVAALAAPVAAFIEGFGDVGRAVVAARRVIAVLDLEPAVGGGAERGPAGPAPLHDPESGLVVAPGLLTAVAGDEKAGLGALVERLGRYRDTRVTWGGIPIDTVALDEVRGRILVLDNDSYLFAGSLRTTVAGCGTDADVVAALHTAAADDIVATMADGLDSQVATQGRNLSGGQRQRVRLARALAAEPEVLVLVEPTSSVDATTERVAAGRLRAWRAGRTTVVVATSPLLLEQADEVAWVVDGRVRARGSHHELLAAQPGYRALVRRGEDDDADRDTCAEPRTSGAAR</sequence>
<dbReference type="InterPro" id="IPR036640">
    <property type="entry name" value="ABC1_TM_sf"/>
</dbReference>
<evidence type="ECO:0000313" key="10">
    <source>
        <dbReference type="Proteomes" id="UP000294927"/>
    </source>
</evidence>
<dbReference type="PROSITE" id="PS50893">
    <property type="entry name" value="ABC_TRANSPORTER_2"/>
    <property type="match status" value="1"/>
</dbReference>
<dbReference type="AlphaFoldDB" id="A0A4R7VKT9"/>
<reference evidence="9 10" key="1">
    <citation type="submission" date="2019-03" db="EMBL/GenBank/DDBJ databases">
        <title>Genomic Encyclopedia of Archaeal and Bacterial Type Strains, Phase II (KMG-II): from individual species to whole genera.</title>
        <authorList>
            <person name="Goeker M."/>
        </authorList>
    </citation>
    <scope>NUCLEOTIDE SEQUENCE [LARGE SCALE GENOMIC DNA]</scope>
    <source>
        <strain evidence="9 10">DSM 45499</strain>
    </source>
</reference>
<feature type="transmembrane region" description="Helical" evidence="6">
    <location>
        <begin position="289"/>
        <end position="310"/>
    </location>
</feature>
<comment type="subcellular location">
    <subcellularLocation>
        <location evidence="1">Cell membrane</location>
        <topology evidence="1">Multi-pass membrane protein</topology>
    </subcellularLocation>
</comment>
<dbReference type="Proteomes" id="UP000294927">
    <property type="component" value="Unassembled WGS sequence"/>
</dbReference>
<name>A0A4R7VKT9_9PSEU</name>
<evidence type="ECO:0000259" key="8">
    <source>
        <dbReference type="PROSITE" id="PS50929"/>
    </source>
</evidence>
<dbReference type="InterPro" id="IPR003439">
    <property type="entry name" value="ABC_transporter-like_ATP-bd"/>
</dbReference>
<dbReference type="Pfam" id="PF00664">
    <property type="entry name" value="ABC_membrane"/>
    <property type="match status" value="1"/>
</dbReference>
<feature type="domain" description="ABC transporter" evidence="7">
    <location>
        <begin position="327"/>
        <end position="564"/>
    </location>
</feature>
<feature type="transmembrane region" description="Helical" evidence="6">
    <location>
        <begin position="73"/>
        <end position="93"/>
    </location>
</feature>
<evidence type="ECO:0000256" key="6">
    <source>
        <dbReference type="SAM" id="Phobius"/>
    </source>
</evidence>
<evidence type="ECO:0000256" key="1">
    <source>
        <dbReference type="ARBA" id="ARBA00004651"/>
    </source>
</evidence>
<dbReference type="RefSeq" id="WP_208297644.1">
    <property type="nucleotide sequence ID" value="NZ_SOCP01000007.1"/>
</dbReference>
<dbReference type="Gene3D" id="1.20.1560.10">
    <property type="entry name" value="ABC transporter type 1, transmembrane domain"/>
    <property type="match status" value="1"/>
</dbReference>
<organism evidence="9 10">
    <name type="scientific">Actinophytocola oryzae</name>
    <dbReference type="NCBI Taxonomy" id="502181"/>
    <lineage>
        <taxon>Bacteria</taxon>
        <taxon>Bacillati</taxon>
        <taxon>Actinomycetota</taxon>
        <taxon>Actinomycetes</taxon>
        <taxon>Pseudonocardiales</taxon>
        <taxon>Pseudonocardiaceae</taxon>
    </lineage>
</organism>
<dbReference type="PROSITE" id="PS50929">
    <property type="entry name" value="ABC_TM1F"/>
    <property type="match status" value="1"/>
</dbReference>
<accession>A0A4R7VKT9</accession>
<feature type="transmembrane region" description="Helical" evidence="6">
    <location>
        <begin position="34"/>
        <end position="53"/>
    </location>
</feature>
<dbReference type="SUPFAM" id="SSF90123">
    <property type="entry name" value="ABC transporter transmembrane region"/>
    <property type="match status" value="1"/>
</dbReference>
<dbReference type="GO" id="GO:0005886">
    <property type="term" value="C:plasma membrane"/>
    <property type="evidence" value="ECO:0007669"/>
    <property type="project" value="UniProtKB-SubCell"/>
</dbReference>
<dbReference type="InterPro" id="IPR011527">
    <property type="entry name" value="ABC1_TM_dom"/>
</dbReference>
<keyword evidence="3 6" id="KW-1133">Transmembrane helix</keyword>
<gene>
    <name evidence="9" type="ORF">CLV71_107127</name>
</gene>
<feature type="transmembrane region" description="Helical" evidence="6">
    <location>
        <begin position="261"/>
        <end position="283"/>
    </location>
</feature>
<dbReference type="GO" id="GO:0005524">
    <property type="term" value="F:ATP binding"/>
    <property type="evidence" value="ECO:0007669"/>
    <property type="project" value="InterPro"/>
</dbReference>
<evidence type="ECO:0000313" key="9">
    <source>
        <dbReference type="EMBL" id="TDV49779.1"/>
    </source>
</evidence>
<dbReference type="EMBL" id="SOCP01000007">
    <property type="protein sequence ID" value="TDV49779.1"/>
    <property type="molecule type" value="Genomic_DNA"/>
</dbReference>
<dbReference type="InterPro" id="IPR039421">
    <property type="entry name" value="Type_1_exporter"/>
</dbReference>
<dbReference type="InterPro" id="IPR027417">
    <property type="entry name" value="P-loop_NTPase"/>
</dbReference>
<evidence type="ECO:0000256" key="5">
    <source>
        <dbReference type="SAM" id="MobiDB-lite"/>
    </source>
</evidence>
<feature type="region of interest" description="Disordered" evidence="5">
    <location>
        <begin position="564"/>
        <end position="585"/>
    </location>
</feature>
<keyword evidence="4 6" id="KW-0472">Membrane</keyword>
<feature type="domain" description="ABC transmembrane type-1" evidence="8">
    <location>
        <begin position="37"/>
        <end position="318"/>
    </location>
</feature>
<dbReference type="InterPro" id="IPR017871">
    <property type="entry name" value="ABC_transporter-like_CS"/>
</dbReference>
<protein>
    <submittedName>
        <fullName evidence="9">ABC-type multidrug transport system fused ATPase/permease subunit</fullName>
    </submittedName>
</protein>
<dbReference type="GO" id="GO:0015421">
    <property type="term" value="F:ABC-type oligopeptide transporter activity"/>
    <property type="evidence" value="ECO:0007669"/>
    <property type="project" value="TreeGrafter"/>
</dbReference>
<dbReference type="GO" id="GO:0016887">
    <property type="term" value="F:ATP hydrolysis activity"/>
    <property type="evidence" value="ECO:0007669"/>
    <property type="project" value="InterPro"/>
</dbReference>
<dbReference type="Pfam" id="PF00005">
    <property type="entry name" value="ABC_tran"/>
    <property type="match status" value="1"/>
</dbReference>
<keyword evidence="10" id="KW-1185">Reference proteome</keyword>
<evidence type="ECO:0000256" key="2">
    <source>
        <dbReference type="ARBA" id="ARBA00022692"/>
    </source>
</evidence>
<evidence type="ECO:0000259" key="7">
    <source>
        <dbReference type="PROSITE" id="PS50893"/>
    </source>
</evidence>
<dbReference type="SUPFAM" id="SSF52540">
    <property type="entry name" value="P-loop containing nucleoside triphosphate hydrolases"/>
    <property type="match status" value="1"/>
</dbReference>
<comment type="caution">
    <text evidence="9">The sequence shown here is derived from an EMBL/GenBank/DDBJ whole genome shotgun (WGS) entry which is preliminary data.</text>
</comment>
<proteinExistence type="predicted"/>
<dbReference type="Gene3D" id="3.40.50.300">
    <property type="entry name" value="P-loop containing nucleotide triphosphate hydrolases"/>
    <property type="match status" value="1"/>
</dbReference>
<evidence type="ECO:0000256" key="3">
    <source>
        <dbReference type="ARBA" id="ARBA00022989"/>
    </source>
</evidence>
<dbReference type="PANTHER" id="PTHR43394">
    <property type="entry name" value="ATP-DEPENDENT PERMEASE MDL1, MITOCHONDRIAL"/>
    <property type="match status" value="1"/>
</dbReference>
<dbReference type="PANTHER" id="PTHR43394:SF1">
    <property type="entry name" value="ATP-BINDING CASSETTE SUB-FAMILY B MEMBER 10, MITOCHONDRIAL"/>
    <property type="match status" value="1"/>
</dbReference>
<feature type="transmembrane region" description="Helical" evidence="6">
    <location>
        <begin position="158"/>
        <end position="190"/>
    </location>
</feature>
<keyword evidence="2 6" id="KW-0812">Transmembrane</keyword>
<dbReference type="PROSITE" id="PS00211">
    <property type="entry name" value="ABC_TRANSPORTER_1"/>
    <property type="match status" value="1"/>
</dbReference>